<organism evidence="2 3">
    <name type="scientific">Micromonospora pallida</name>
    <dbReference type="NCBI Taxonomy" id="145854"/>
    <lineage>
        <taxon>Bacteria</taxon>
        <taxon>Bacillati</taxon>
        <taxon>Actinomycetota</taxon>
        <taxon>Actinomycetes</taxon>
        <taxon>Micromonosporales</taxon>
        <taxon>Micromonosporaceae</taxon>
        <taxon>Micromonospora</taxon>
    </lineage>
</organism>
<dbReference type="EMBL" id="FMHW01000003">
    <property type="protein sequence ID" value="SCL43256.1"/>
    <property type="molecule type" value="Genomic_DNA"/>
</dbReference>
<name>A0A1C6TNB2_9ACTN</name>
<evidence type="ECO:0000313" key="2">
    <source>
        <dbReference type="EMBL" id="SCL43256.1"/>
    </source>
</evidence>
<dbReference type="AlphaFoldDB" id="A0A1C6TNB2"/>
<feature type="region of interest" description="Disordered" evidence="1">
    <location>
        <begin position="112"/>
        <end position="137"/>
    </location>
</feature>
<evidence type="ECO:0000256" key="1">
    <source>
        <dbReference type="SAM" id="MobiDB-lite"/>
    </source>
</evidence>
<protein>
    <submittedName>
        <fullName evidence="2">Uncharacterized protein</fullName>
    </submittedName>
</protein>
<keyword evidence="3" id="KW-1185">Reference proteome</keyword>
<dbReference type="Proteomes" id="UP000198959">
    <property type="component" value="Unassembled WGS sequence"/>
</dbReference>
<reference evidence="3" key="1">
    <citation type="submission" date="2016-06" db="EMBL/GenBank/DDBJ databases">
        <authorList>
            <person name="Varghese N."/>
            <person name="Submissions Spin"/>
        </authorList>
    </citation>
    <scope>NUCLEOTIDE SEQUENCE [LARGE SCALE GENOMIC DNA]</scope>
    <source>
        <strain evidence="3">DSM 43817</strain>
    </source>
</reference>
<evidence type="ECO:0000313" key="3">
    <source>
        <dbReference type="Proteomes" id="UP000198959"/>
    </source>
</evidence>
<gene>
    <name evidence="2" type="ORF">GA0074692_6791</name>
</gene>
<proteinExistence type="predicted"/>
<accession>A0A1C6TNB2</accession>
<sequence length="137" mass="13897">MFLFPREVADPVADVGQGLLGPPVGPFRVVDALQVAAAARLGQLPLGVADGVDGVLFVEARVGGRAGQIFEPLDLVGAGPGDRFLRGLGGALRVGQGLHGAAVLPLGGGDAPAAAVAADPRSWRPGRWRPTLRPDPS</sequence>